<evidence type="ECO:0000256" key="1">
    <source>
        <dbReference type="SAM" id="SignalP"/>
    </source>
</evidence>
<comment type="caution">
    <text evidence="2">The sequence shown here is derived from an EMBL/GenBank/DDBJ whole genome shotgun (WGS) entry which is preliminary data.</text>
</comment>
<dbReference type="OrthoDB" id="9806840at2"/>
<proteinExistence type="predicted"/>
<keyword evidence="1" id="KW-0732">Signal</keyword>
<accession>A0A317EAY1</accession>
<dbReference type="AlphaFoldDB" id="A0A317EAY1"/>
<evidence type="ECO:0008006" key="4">
    <source>
        <dbReference type="Google" id="ProtNLM"/>
    </source>
</evidence>
<feature type="signal peptide" evidence="1">
    <location>
        <begin position="1"/>
        <end position="37"/>
    </location>
</feature>
<dbReference type="EMBL" id="QGLF01000002">
    <property type="protein sequence ID" value="PWR22345.1"/>
    <property type="molecule type" value="Genomic_DNA"/>
</dbReference>
<reference evidence="3" key="1">
    <citation type="submission" date="2018-05" db="EMBL/GenBank/DDBJ databases">
        <title>Zavarzinia sp. HR-AS.</title>
        <authorList>
            <person name="Lee Y."/>
            <person name="Jeon C.O."/>
        </authorList>
    </citation>
    <scope>NUCLEOTIDE SEQUENCE [LARGE SCALE GENOMIC DNA]</scope>
    <source>
        <strain evidence="3">DSM 1231</strain>
    </source>
</reference>
<name>A0A317EAY1_9PROT</name>
<dbReference type="Proteomes" id="UP000246077">
    <property type="component" value="Unassembled WGS sequence"/>
</dbReference>
<organism evidence="2 3">
    <name type="scientific">Zavarzinia compransoris</name>
    <dbReference type="NCBI Taxonomy" id="1264899"/>
    <lineage>
        <taxon>Bacteria</taxon>
        <taxon>Pseudomonadati</taxon>
        <taxon>Pseudomonadota</taxon>
        <taxon>Alphaproteobacteria</taxon>
        <taxon>Rhodospirillales</taxon>
        <taxon>Zavarziniaceae</taxon>
        <taxon>Zavarzinia</taxon>
    </lineage>
</organism>
<sequence>MRGFSYGGVNGMKIRSAVAGAAAMAAGLLVAASPAFAEYTVCNKTGQTTSVAVGYYEDKTNDGVENGVWVSEGWWNVEPGKCATPISGPLKVRYVYVYAEHPDGSSWPGESPFCAKDASFTIRGNTNCEKRGFYAKNFTEVDTGQEAKSYTTNLTDN</sequence>
<dbReference type="InterPro" id="IPR009380">
    <property type="entry name" value="DUF1036"/>
</dbReference>
<feature type="chain" id="PRO_5016341794" description="DUF1036 domain-containing protein" evidence="1">
    <location>
        <begin position="38"/>
        <end position="157"/>
    </location>
</feature>
<keyword evidence="3" id="KW-1185">Reference proteome</keyword>
<evidence type="ECO:0000313" key="3">
    <source>
        <dbReference type="Proteomes" id="UP000246077"/>
    </source>
</evidence>
<gene>
    <name evidence="2" type="ORF">DKG75_10365</name>
</gene>
<evidence type="ECO:0000313" key="2">
    <source>
        <dbReference type="EMBL" id="PWR22345.1"/>
    </source>
</evidence>
<dbReference type="Pfam" id="PF06282">
    <property type="entry name" value="DUF1036"/>
    <property type="match status" value="1"/>
</dbReference>
<protein>
    <recommendedName>
        <fullName evidence="4">DUF1036 domain-containing protein</fullName>
    </recommendedName>
</protein>